<dbReference type="InterPro" id="IPR040333">
    <property type="entry name" value="Catalase_3"/>
</dbReference>
<evidence type="ECO:0000259" key="10">
    <source>
        <dbReference type="SMART" id="SM01060"/>
    </source>
</evidence>
<dbReference type="GO" id="GO:0042542">
    <property type="term" value="P:response to hydrogen peroxide"/>
    <property type="evidence" value="ECO:0007669"/>
    <property type="project" value="TreeGrafter"/>
</dbReference>
<dbReference type="EMBL" id="CAJFDH010000006">
    <property type="protein sequence ID" value="CAD5231289.1"/>
    <property type="molecule type" value="Genomic_DNA"/>
</dbReference>
<dbReference type="PRINTS" id="PR00067">
    <property type="entry name" value="CATALASE"/>
</dbReference>
<keyword evidence="7" id="KW-0376">Hydrogen peroxide</keyword>
<dbReference type="Pfam" id="PF06628">
    <property type="entry name" value="Catalase-rel"/>
    <property type="match status" value="1"/>
</dbReference>
<name>A0A811LTJ2_9BILA</name>
<evidence type="ECO:0000256" key="4">
    <source>
        <dbReference type="ARBA" id="ARBA00022723"/>
    </source>
</evidence>
<dbReference type="PANTHER" id="PTHR11465">
    <property type="entry name" value="CATALASE"/>
    <property type="match status" value="1"/>
</dbReference>
<dbReference type="SUPFAM" id="SSF56634">
    <property type="entry name" value="Heme-dependent catalase-like"/>
    <property type="match status" value="1"/>
</dbReference>
<evidence type="ECO:0000256" key="6">
    <source>
        <dbReference type="ARBA" id="ARBA00023004"/>
    </source>
</evidence>
<dbReference type="AlphaFoldDB" id="A0A811LTJ2"/>
<evidence type="ECO:0000256" key="1">
    <source>
        <dbReference type="ARBA" id="ARBA00005329"/>
    </source>
</evidence>
<dbReference type="Proteomes" id="UP000783686">
    <property type="component" value="Unassembled WGS sequence"/>
</dbReference>
<organism evidence="11 12">
    <name type="scientific">Bursaphelenchus okinawaensis</name>
    <dbReference type="NCBI Taxonomy" id="465554"/>
    <lineage>
        <taxon>Eukaryota</taxon>
        <taxon>Metazoa</taxon>
        <taxon>Ecdysozoa</taxon>
        <taxon>Nematoda</taxon>
        <taxon>Chromadorea</taxon>
        <taxon>Rhabditida</taxon>
        <taxon>Tylenchina</taxon>
        <taxon>Tylenchomorpha</taxon>
        <taxon>Aphelenchoidea</taxon>
        <taxon>Aphelenchoididae</taxon>
        <taxon>Bursaphelenchus</taxon>
    </lineage>
</organism>
<comment type="cofactor">
    <cofactor evidence="9">
        <name>heme</name>
        <dbReference type="ChEBI" id="CHEBI:30413"/>
    </cofactor>
</comment>
<gene>
    <name evidence="11" type="ORF">BOKJ2_LOCUS14567</name>
</gene>
<evidence type="ECO:0000256" key="7">
    <source>
        <dbReference type="ARBA" id="ARBA00023324"/>
    </source>
</evidence>
<reference evidence="11" key="1">
    <citation type="submission" date="2020-09" db="EMBL/GenBank/DDBJ databases">
        <authorList>
            <person name="Kikuchi T."/>
        </authorList>
    </citation>
    <scope>NUCLEOTIDE SEQUENCE</scope>
    <source>
        <strain evidence="11">SH1</strain>
    </source>
</reference>
<dbReference type="SMART" id="SM01060">
    <property type="entry name" value="Catalase"/>
    <property type="match status" value="1"/>
</dbReference>
<dbReference type="GO" id="GO:0046872">
    <property type="term" value="F:metal ion binding"/>
    <property type="evidence" value="ECO:0007669"/>
    <property type="project" value="UniProtKB-KW"/>
</dbReference>
<dbReference type="GO" id="GO:0005777">
    <property type="term" value="C:peroxisome"/>
    <property type="evidence" value="ECO:0007669"/>
    <property type="project" value="TreeGrafter"/>
</dbReference>
<dbReference type="PROSITE" id="PS51402">
    <property type="entry name" value="CATALASE_3"/>
    <property type="match status" value="1"/>
</dbReference>
<dbReference type="GO" id="GO:0020037">
    <property type="term" value="F:heme binding"/>
    <property type="evidence" value="ECO:0007669"/>
    <property type="project" value="InterPro"/>
</dbReference>
<dbReference type="InterPro" id="IPR020835">
    <property type="entry name" value="Catalase_sf"/>
</dbReference>
<dbReference type="FunFam" id="2.40.180.10:FF:000001">
    <property type="entry name" value="Catalase"/>
    <property type="match status" value="1"/>
</dbReference>
<keyword evidence="2" id="KW-0575">Peroxidase</keyword>
<evidence type="ECO:0000256" key="2">
    <source>
        <dbReference type="ARBA" id="ARBA00022559"/>
    </source>
</evidence>
<proteinExistence type="inferred from homology"/>
<protein>
    <recommendedName>
        <fullName evidence="10">Catalase core domain-containing protein</fullName>
    </recommendedName>
</protein>
<keyword evidence="5" id="KW-0560">Oxidoreductase</keyword>
<dbReference type="InterPro" id="IPR024711">
    <property type="entry name" value="Catalase_clade1/3"/>
</dbReference>
<dbReference type="EMBL" id="CAJFCW020000006">
    <property type="protein sequence ID" value="CAG9128663.1"/>
    <property type="molecule type" value="Genomic_DNA"/>
</dbReference>
<dbReference type="OrthoDB" id="6880011at2759"/>
<evidence type="ECO:0000256" key="9">
    <source>
        <dbReference type="PIRSR" id="PIRSR038928-2"/>
    </source>
</evidence>
<dbReference type="GO" id="GO:0004096">
    <property type="term" value="F:catalase activity"/>
    <property type="evidence" value="ECO:0007669"/>
    <property type="project" value="UniProtKB-EC"/>
</dbReference>
<dbReference type="GO" id="GO:0042744">
    <property type="term" value="P:hydrogen peroxide catabolic process"/>
    <property type="evidence" value="ECO:0007669"/>
    <property type="project" value="UniProtKB-KW"/>
</dbReference>
<dbReference type="PROSITE" id="PS00438">
    <property type="entry name" value="CATALASE_2"/>
    <property type="match status" value="1"/>
</dbReference>
<comment type="similarity">
    <text evidence="1">Belongs to the catalase family.</text>
</comment>
<evidence type="ECO:0000256" key="8">
    <source>
        <dbReference type="PIRSR" id="PIRSR038928-1"/>
    </source>
</evidence>
<dbReference type="InterPro" id="IPR011614">
    <property type="entry name" value="Catalase_core"/>
</dbReference>
<keyword evidence="4 9" id="KW-0479">Metal-binding</keyword>
<sequence>MKDHAANQMNTYAEETKERLTTSYSVSIPTHTASLTVGERGPILLQDHFLIDELQRFARERNPERVVHAKGAGAHGVFEVTHDITQYSKACVFSAIGKKTPLFIRFSTVGGERGSADTARDPRGFAVKFYTDDGIWDLVGNNTPIFFINDAMSFPSFIHTQKRNPATNLKDPNMMFDFISLRPECLHQTLFSFSDRGTPDGYRYMNGYGSHTYKMINDKNEGFWVKFHLKSAQGIKNLSAKRAAELAGKDPDYATRDLYNAIVEKEYPSWNFNIQVMPDADADKCPFNPFDMTKVWPQGDFPLIPVGRITLNRNPKNYYAEVEQSAFAPSHIIPGIDFSPDKMLQGRILAYPDTHYHRLGPNFMQLPINCPLKRPENYQRDGSMCNYENGGGAPNYYPNSFGANPEPENKMKEDVYQFNLSGAAHRWENPNDDYYRQPKVFWEKILNEDHRDRVCQNLVEMLQQCAPHVQERCIKEFRNVSPNLGNQLRHMLCEISEKNGEDEMRENKRRTS</sequence>
<dbReference type="InterPro" id="IPR018028">
    <property type="entry name" value="Catalase"/>
</dbReference>
<dbReference type="PANTHER" id="PTHR11465:SF9">
    <property type="entry name" value="CATALASE"/>
    <property type="match status" value="1"/>
</dbReference>
<dbReference type="CDD" id="cd08156">
    <property type="entry name" value="catalase_clade_3"/>
    <property type="match status" value="1"/>
</dbReference>
<dbReference type="InterPro" id="IPR010582">
    <property type="entry name" value="Catalase_immune_responsive"/>
</dbReference>
<feature type="domain" description="Catalase core" evidence="10">
    <location>
        <begin position="21"/>
        <end position="405"/>
    </location>
</feature>
<dbReference type="Proteomes" id="UP000614601">
    <property type="component" value="Unassembled WGS sequence"/>
</dbReference>
<keyword evidence="12" id="KW-1185">Reference proteome</keyword>
<dbReference type="GO" id="GO:0005739">
    <property type="term" value="C:mitochondrion"/>
    <property type="evidence" value="ECO:0007669"/>
    <property type="project" value="TreeGrafter"/>
</dbReference>
<accession>A0A811LTJ2</accession>
<evidence type="ECO:0000313" key="11">
    <source>
        <dbReference type="EMBL" id="CAD5231289.1"/>
    </source>
</evidence>
<keyword evidence="3 9" id="KW-0349">Heme</keyword>
<dbReference type="PIRSF" id="PIRSF038928">
    <property type="entry name" value="Catalase_clade1-3"/>
    <property type="match status" value="1"/>
</dbReference>
<evidence type="ECO:0000313" key="12">
    <source>
        <dbReference type="Proteomes" id="UP000614601"/>
    </source>
</evidence>
<keyword evidence="6 9" id="KW-0408">Iron</keyword>
<evidence type="ECO:0000256" key="5">
    <source>
        <dbReference type="ARBA" id="ARBA00023002"/>
    </source>
</evidence>
<feature type="active site" evidence="8">
    <location>
        <position position="68"/>
    </location>
</feature>
<dbReference type="InterPro" id="IPR024708">
    <property type="entry name" value="Catalase_AS"/>
</dbReference>
<feature type="active site" evidence="8">
    <location>
        <position position="141"/>
    </location>
</feature>
<evidence type="ECO:0000256" key="3">
    <source>
        <dbReference type="ARBA" id="ARBA00022617"/>
    </source>
</evidence>
<feature type="binding site" description="axial binding residue" evidence="9">
    <location>
        <position position="351"/>
    </location>
    <ligand>
        <name>heme</name>
        <dbReference type="ChEBI" id="CHEBI:30413"/>
    </ligand>
    <ligandPart>
        <name>Fe</name>
        <dbReference type="ChEBI" id="CHEBI:18248"/>
    </ligandPart>
</feature>
<comment type="caution">
    <text evidence="11">The sequence shown here is derived from an EMBL/GenBank/DDBJ whole genome shotgun (WGS) entry which is preliminary data.</text>
</comment>
<dbReference type="Gene3D" id="2.40.180.10">
    <property type="entry name" value="Catalase core domain"/>
    <property type="match status" value="1"/>
</dbReference>
<dbReference type="Pfam" id="PF00199">
    <property type="entry name" value="Catalase"/>
    <property type="match status" value="1"/>
</dbReference>